<accession>A0A183NMM2</accession>
<evidence type="ECO:0000313" key="1">
    <source>
        <dbReference type="EMBL" id="VDO94696.1"/>
    </source>
</evidence>
<dbReference type="Proteomes" id="UP000269396">
    <property type="component" value="Unassembled WGS sequence"/>
</dbReference>
<sequence>MVQLLQVVHSILLVHHSVFMLVKDLKRVALKRIGLLIVLENHGIK</sequence>
<keyword evidence="2" id="KW-1185">Reference proteome</keyword>
<name>A0A183NMM2_9TREM</name>
<dbReference type="EMBL" id="UZAL01005931">
    <property type="protein sequence ID" value="VDO94696.1"/>
    <property type="molecule type" value="Genomic_DNA"/>
</dbReference>
<organism evidence="1 2">
    <name type="scientific">Schistosoma mattheei</name>
    <dbReference type="NCBI Taxonomy" id="31246"/>
    <lineage>
        <taxon>Eukaryota</taxon>
        <taxon>Metazoa</taxon>
        <taxon>Spiralia</taxon>
        <taxon>Lophotrochozoa</taxon>
        <taxon>Platyhelminthes</taxon>
        <taxon>Trematoda</taxon>
        <taxon>Digenea</taxon>
        <taxon>Strigeidida</taxon>
        <taxon>Schistosomatoidea</taxon>
        <taxon>Schistosomatidae</taxon>
        <taxon>Schistosoma</taxon>
    </lineage>
</organism>
<protein>
    <submittedName>
        <fullName evidence="1">Uncharacterized protein</fullName>
    </submittedName>
</protein>
<evidence type="ECO:0000313" key="2">
    <source>
        <dbReference type="Proteomes" id="UP000269396"/>
    </source>
</evidence>
<gene>
    <name evidence="1" type="ORF">SMTD_LOCUS3358</name>
</gene>
<reference evidence="1 2" key="1">
    <citation type="submission" date="2018-11" db="EMBL/GenBank/DDBJ databases">
        <authorList>
            <consortium name="Pathogen Informatics"/>
        </authorList>
    </citation>
    <scope>NUCLEOTIDE SEQUENCE [LARGE SCALE GENOMIC DNA]</scope>
    <source>
        <strain>Denwood</strain>
        <strain evidence="2">Zambia</strain>
    </source>
</reference>
<proteinExistence type="predicted"/>
<dbReference type="AlphaFoldDB" id="A0A183NMM2"/>